<keyword evidence="3" id="KW-1185">Reference proteome</keyword>
<feature type="compositionally biased region" description="Basic residues" evidence="1">
    <location>
        <begin position="1"/>
        <end position="13"/>
    </location>
</feature>
<evidence type="ECO:0000313" key="2">
    <source>
        <dbReference type="EMBL" id="KAJ3648188.1"/>
    </source>
</evidence>
<protein>
    <submittedName>
        <fullName evidence="2">Uncharacterized protein</fullName>
    </submittedName>
</protein>
<evidence type="ECO:0000256" key="1">
    <source>
        <dbReference type="SAM" id="MobiDB-lite"/>
    </source>
</evidence>
<accession>A0AA38M9E6</accession>
<reference evidence="2" key="1">
    <citation type="journal article" date="2023" name="G3 (Bethesda)">
        <title>Whole genome assemblies of Zophobas morio and Tenebrio molitor.</title>
        <authorList>
            <person name="Kaur S."/>
            <person name="Stinson S.A."/>
            <person name="diCenzo G.C."/>
        </authorList>
    </citation>
    <scope>NUCLEOTIDE SEQUENCE</scope>
    <source>
        <strain evidence="2">QUZm001</strain>
    </source>
</reference>
<proteinExistence type="predicted"/>
<dbReference type="EMBL" id="JALNTZ010000006">
    <property type="protein sequence ID" value="KAJ3648188.1"/>
    <property type="molecule type" value="Genomic_DNA"/>
</dbReference>
<name>A0AA38M9E6_9CUCU</name>
<comment type="caution">
    <text evidence="2">The sequence shown here is derived from an EMBL/GenBank/DDBJ whole genome shotgun (WGS) entry which is preliminary data.</text>
</comment>
<dbReference type="Proteomes" id="UP001168821">
    <property type="component" value="Unassembled WGS sequence"/>
</dbReference>
<feature type="region of interest" description="Disordered" evidence="1">
    <location>
        <begin position="1"/>
        <end position="37"/>
    </location>
</feature>
<evidence type="ECO:0000313" key="3">
    <source>
        <dbReference type="Proteomes" id="UP001168821"/>
    </source>
</evidence>
<organism evidence="2 3">
    <name type="scientific">Zophobas morio</name>
    <dbReference type="NCBI Taxonomy" id="2755281"/>
    <lineage>
        <taxon>Eukaryota</taxon>
        <taxon>Metazoa</taxon>
        <taxon>Ecdysozoa</taxon>
        <taxon>Arthropoda</taxon>
        <taxon>Hexapoda</taxon>
        <taxon>Insecta</taxon>
        <taxon>Pterygota</taxon>
        <taxon>Neoptera</taxon>
        <taxon>Endopterygota</taxon>
        <taxon>Coleoptera</taxon>
        <taxon>Polyphaga</taxon>
        <taxon>Cucujiformia</taxon>
        <taxon>Tenebrionidae</taxon>
        <taxon>Zophobas</taxon>
    </lineage>
</organism>
<sequence length="107" mass="12169">MKKSVLLRNKPIRRPGETPMGFSMYGDDDSSSMTRPDGVRYRKVRKRNSQLYSRKTPIFAHLERSMDLNRGMIFGNDHYSVNKSSPASVEKIQTSCAGIILYIIVIG</sequence>
<gene>
    <name evidence="2" type="ORF">Zmor_020009</name>
</gene>
<dbReference type="AlphaFoldDB" id="A0AA38M9E6"/>